<dbReference type="EMBL" id="FORU01000002">
    <property type="protein sequence ID" value="SFI95793.1"/>
    <property type="molecule type" value="Genomic_DNA"/>
</dbReference>
<keyword evidence="5" id="KW-0675">Receptor</keyword>
<dbReference type="Gene3D" id="2.40.170.20">
    <property type="entry name" value="TonB-dependent receptor, beta-barrel domain"/>
    <property type="match status" value="1"/>
</dbReference>
<dbReference type="SUPFAM" id="SSF56935">
    <property type="entry name" value="Porins"/>
    <property type="match status" value="1"/>
</dbReference>
<dbReference type="InterPro" id="IPR041700">
    <property type="entry name" value="OMP_b-brl_3"/>
</dbReference>
<feature type="domain" description="Outer membrane protein beta-barrel" evidence="4">
    <location>
        <begin position="440"/>
        <end position="756"/>
    </location>
</feature>
<evidence type="ECO:0000256" key="3">
    <source>
        <dbReference type="ARBA" id="ARBA00023237"/>
    </source>
</evidence>
<evidence type="ECO:0000256" key="1">
    <source>
        <dbReference type="ARBA" id="ARBA00004442"/>
    </source>
</evidence>
<proteinExistence type="predicted"/>
<dbReference type="Pfam" id="PF14905">
    <property type="entry name" value="OMP_b-brl_3"/>
    <property type="match status" value="1"/>
</dbReference>
<evidence type="ECO:0000313" key="6">
    <source>
        <dbReference type="Proteomes" id="UP000243887"/>
    </source>
</evidence>
<sequence length="919" mass="103758">MIRHFLFFLAAFLISVFGFSQNNLLIKGKIMEGEIISAEAATVFLSKAKDSTLVDYAVTNSQGIFELKVKKQTEPIHLVVSMIGFEDFKKEFLKVDETIDLGVVFLKAISTNLDELIIQAEIPPIRIKKDTIEFNASSFKVRPDANVEELLKQLPGVEIDAEKKITVNGKEVNQILVNGKPFFDEDGNIAIQNIPSELINKVQITNTKSKKEEFTGKVSTSDKASINLTIDEDKNKGLFGKFMGGYGSGKRYESSGLLNYFKGTQKISVLGSSNNINASGFSMDEVFDNMGGGRSRRGGVNFSRGNGITRSNLLGINFSDEYFDKLQANGSYMFSTSDNENKNRSTRINLLPTDEFTTVSESNSNSYNENHNANFSFEYKIDSTSTLYVAPVFSKVFNHSTFASSEFSEDADGVALNESNSSSDASSNSVNFNNNLLYSKRFKRKGNYMSLGITNSNSKQDGVSHVESLTRFFKDNQQDDIRKQLRDTYSTSDNYNFNIEYSQPITDSLSLVLGADYNHANSIDDRLVYDFNDLSGGYMDLNVSESNRYRTTLNQYTPKAGLILSKSNLTIDLESGVVIADNFSSALFNQENYSSSKNYVTPHGRAFANFRLNKGMSLFGNYSYNVQYPTGFQVLDIEDVSNPLNTIVGNPDLKPSETHATFLSFNNYNFASRSGYSININSSFFENQVVSTVVYDENKKRTTSYENISGSYNIGMGGNWSKSHKIEEHQLRYGFNARISYAKTKGFTDGIEFVSKSTTYSPRVYVSWDYGEVLSMTPSYSYSYYKSTYDNYMVDQANNFQHNFNIQLTSYWPKNWVFGNDFGYSYNSKIASGFKKSFYLWNTSLSYAFKDKAFVAKVKVYDLLNQNISSTRTLDPTMILDQENTVLKRYVMFSLAYKFDRFGNADSREKRGGQRRMRM</sequence>
<evidence type="ECO:0000256" key="2">
    <source>
        <dbReference type="ARBA" id="ARBA00023136"/>
    </source>
</evidence>
<keyword evidence="6" id="KW-1185">Reference proteome</keyword>
<comment type="subcellular location">
    <subcellularLocation>
        <location evidence="1">Cell outer membrane</location>
    </subcellularLocation>
</comment>
<gene>
    <name evidence="5" type="ORF">SAMN04487893_102140</name>
</gene>
<name>A0A1I3MFQ4_9FLAO</name>
<evidence type="ECO:0000313" key="5">
    <source>
        <dbReference type="EMBL" id="SFI95793.1"/>
    </source>
</evidence>
<keyword evidence="3" id="KW-0998">Cell outer membrane</keyword>
<dbReference type="AlphaFoldDB" id="A0A1I3MFQ4"/>
<dbReference type="OrthoDB" id="1682379at2"/>
<protein>
    <submittedName>
        <fullName evidence="5">Outer membrane receptor proteins, mostly Fe transport</fullName>
    </submittedName>
</protein>
<accession>A0A1I3MFQ4</accession>
<reference evidence="6" key="1">
    <citation type="submission" date="2016-10" db="EMBL/GenBank/DDBJ databases">
        <authorList>
            <person name="Varghese N."/>
            <person name="Submissions S."/>
        </authorList>
    </citation>
    <scope>NUCLEOTIDE SEQUENCE [LARGE SCALE GENOMIC DNA]</scope>
    <source>
        <strain evidence="6">DSM 26542</strain>
    </source>
</reference>
<organism evidence="5 6">
    <name type="scientific">Myroides guanonis</name>
    <dbReference type="NCBI Taxonomy" id="1150112"/>
    <lineage>
        <taxon>Bacteria</taxon>
        <taxon>Pseudomonadati</taxon>
        <taxon>Bacteroidota</taxon>
        <taxon>Flavobacteriia</taxon>
        <taxon>Flavobacteriales</taxon>
        <taxon>Flavobacteriaceae</taxon>
        <taxon>Myroides</taxon>
    </lineage>
</organism>
<keyword evidence="2" id="KW-0472">Membrane</keyword>
<evidence type="ECO:0000259" key="4">
    <source>
        <dbReference type="Pfam" id="PF14905"/>
    </source>
</evidence>
<dbReference type="InterPro" id="IPR036942">
    <property type="entry name" value="Beta-barrel_TonB_sf"/>
</dbReference>
<dbReference type="GO" id="GO:0009279">
    <property type="term" value="C:cell outer membrane"/>
    <property type="evidence" value="ECO:0007669"/>
    <property type="project" value="UniProtKB-SubCell"/>
</dbReference>
<dbReference type="STRING" id="1150112.SAMN04487893_102140"/>
<dbReference type="Proteomes" id="UP000243887">
    <property type="component" value="Unassembled WGS sequence"/>
</dbReference>